<dbReference type="EMBL" id="CAFBQV010000174">
    <property type="protein sequence ID" value="CAB5066616.1"/>
    <property type="molecule type" value="Genomic_DNA"/>
</dbReference>
<reference evidence="4" key="1">
    <citation type="submission" date="2020-05" db="EMBL/GenBank/DDBJ databases">
        <authorList>
            <person name="Chiriac C."/>
            <person name="Salcher M."/>
            <person name="Ghai R."/>
            <person name="Kavagutti S V."/>
        </authorList>
    </citation>
    <scope>NUCLEOTIDE SEQUENCE</scope>
</reference>
<feature type="transmembrane region" description="Helical" evidence="1">
    <location>
        <begin position="33"/>
        <end position="52"/>
    </location>
</feature>
<keyword evidence="1" id="KW-0472">Membrane</keyword>
<dbReference type="GO" id="GO:0016020">
    <property type="term" value="C:membrane"/>
    <property type="evidence" value="ECO:0007669"/>
    <property type="project" value="TreeGrafter"/>
</dbReference>
<feature type="domain" description="Acyltransferase 3" evidence="2">
    <location>
        <begin position="5"/>
        <end position="331"/>
    </location>
</feature>
<dbReference type="PANTHER" id="PTHR23028">
    <property type="entry name" value="ACETYLTRANSFERASE"/>
    <property type="match status" value="1"/>
</dbReference>
<dbReference type="GO" id="GO:0016747">
    <property type="term" value="F:acyltransferase activity, transferring groups other than amino-acyl groups"/>
    <property type="evidence" value="ECO:0007669"/>
    <property type="project" value="InterPro"/>
</dbReference>
<evidence type="ECO:0000259" key="3">
    <source>
        <dbReference type="Pfam" id="PF19040"/>
    </source>
</evidence>
<feature type="transmembrane region" description="Helical" evidence="1">
    <location>
        <begin position="252"/>
        <end position="271"/>
    </location>
</feature>
<sequence length="640" mass="72598">MNYRADIQGLRGFAVLAVLADHFAPDIRQTSGGFVGVDIFFVISGFLITSLIQRELKNHEFTLSKFWIRRIKRIFPSLLIMLTVSSILLWGLSTEYGKGELLKNLIKATTFSSNIGYTATQDYFAGQSQNPLLHLWSLAIEEQFYLVWPLICLLLFKLKRGTTLYFSYLIVFLSFTANLMTVYYFENKSFAFYNTFTRIWELMLGAILAQHLLNQDQQIPKKVRLNHVLAFCGALLVAASLCIITQDSAFPGYLALMPTIGTVAIIAAGPHNFISRYLFGNPLFIWFGGISYSLYLWHFPILFMMRLLHPGSTNFQLLILMFVISILLAFISTIFIEKPFRRAVNRRFAIRSLLSSMVILLVFASATQTIAINKSDPDYILDKYSARGWGNQSDLDCVRLRKEITVRTLKRQDCFESQVNGRETVFLVGDSHSGSLRSGLKPYLKSKGIALRGVSTGWCGWYEIEPLDDDKVCASITQEFLSAISISKPKLLIIDGYWAKMAREVDVETTLLRYIQVVQSLGVEKVIIVGQIPTYEMGLPKTLQVEYLDESSEIPSFIPRDQVVNDPEGIEELMRSIDFPSNVYFRSLDEILCKNNTCRTTVGPNLATDLIVWDYGHVTESGALFLSKIIFKDIEDLISN</sequence>
<evidence type="ECO:0000259" key="2">
    <source>
        <dbReference type="Pfam" id="PF01757"/>
    </source>
</evidence>
<feature type="transmembrane region" description="Helical" evidence="1">
    <location>
        <begin position="133"/>
        <end position="156"/>
    </location>
</feature>
<feature type="transmembrane region" description="Helical" evidence="1">
    <location>
        <begin position="191"/>
        <end position="213"/>
    </location>
</feature>
<dbReference type="GO" id="GO:0009103">
    <property type="term" value="P:lipopolysaccharide biosynthetic process"/>
    <property type="evidence" value="ECO:0007669"/>
    <property type="project" value="TreeGrafter"/>
</dbReference>
<dbReference type="PANTHER" id="PTHR23028:SF53">
    <property type="entry name" value="ACYL_TRANSF_3 DOMAIN-CONTAINING PROTEIN"/>
    <property type="match status" value="1"/>
</dbReference>
<accession>A0A6J7UNU9</accession>
<dbReference type="Pfam" id="PF01757">
    <property type="entry name" value="Acyl_transf_3"/>
    <property type="match status" value="1"/>
</dbReference>
<feature type="domain" description="SGNH" evidence="3">
    <location>
        <begin position="412"/>
        <end position="630"/>
    </location>
</feature>
<feature type="transmembrane region" description="Helical" evidence="1">
    <location>
        <begin position="348"/>
        <end position="366"/>
    </location>
</feature>
<proteinExistence type="predicted"/>
<evidence type="ECO:0000256" key="1">
    <source>
        <dbReference type="SAM" id="Phobius"/>
    </source>
</evidence>
<dbReference type="Pfam" id="PF19040">
    <property type="entry name" value="SGNH"/>
    <property type="match status" value="1"/>
</dbReference>
<dbReference type="AlphaFoldDB" id="A0A6J7UNU9"/>
<feature type="transmembrane region" description="Helical" evidence="1">
    <location>
        <begin position="163"/>
        <end position="185"/>
    </location>
</feature>
<keyword evidence="1" id="KW-1133">Transmembrane helix</keyword>
<dbReference type="InterPro" id="IPR043968">
    <property type="entry name" value="SGNH"/>
</dbReference>
<evidence type="ECO:0000313" key="4">
    <source>
        <dbReference type="EMBL" id="CAB5066616.1"/>
    </source>
</evidence>
<feature type="transmembrane region" description="Helical" evidence="1">
    <location>
        <begin position="225"/>
        <end position="246"/>
    </location>
</feature>
<feature type="transmembrane region" description="Helical" evidence="1">
    <location>
        <begin position="315"/>
        <end position="336"/>
    </location>
</feature>
<keyword evidence="1" id="KW-0812">Transmembrane</keyword>
<feature type="transmembrane region" description="Helical" evidence="1">
    <location>
        <begin position="283"/>
        <end position="303"/>
    </location>
</feature>
<dbReference type="InterPro" id="IPR050879">
    <property type="entry name" value="Acyltransferase_3"/>
</dbReference>
<feature type="transmembrane region" description="Helical" evidence="1">
    <location>
        <begin position="73"/>
        <end position="92"/>
    </location>
</feature>
<dbReference type="InterPro" id="IPR002656">
    <property type="entry name" value="Acyl_transf_3_dom"/>
</dbReference>
<protein>
    <submittedName>
        <fullName evidence="4">Unannotated protein</fullName>
    </submittedName>
</protein>
<gene>
    <name evidence="4" type="ORF">UFOPK4345_01038</name>
</gene>
<organism evidence="4">
    <name type="scientific">freshwater metagenome</name>
    <dbReference type="NCBI Taxonomy" id="449393"/>
    <lineage>
        <taxon>unclassified sequences</taxon>
        <taxon>metagenomes</taxon>
        <taxon>ecological metagenomes</taxon>
    </lineage>
</organism>
<name>A0A6J7UNU9_9ZZZZ</name>